<evidence type="ECO:0000313" key="4">
    <source>
        <dbReference type="Proteomes" id="UP000515135"/>
    </source>
</evidence>
<evidence type="ECO:0000259" key="3">
    <source>
        <dbReference type="Pfam" id="PF23283"/>
    </source>
</evidence>
<proteinExistence type="predicted"/>
<evidence type="ECO:0000313" key="5">
    <source>
        <dbReference type="RefSeq" id="XP_019636817.1"/>
    </source>
</evidence>
<gene>
    <name evidence="5" type="primary">LOC109479302</name>
</gene>
<keyword evidence="2" id="KW-1015">Disulfide bond</keyword>
<evidence type="ECO:0000256" key="2">
    <source>
        <dbReference type="ARBA" id="ARBA00023157"/>
    </source>
</evidence>
<keyword evidence="4" id="KW-1185">Reference proteome</keyword>
<accession>A0A6P5A0U4</accession>
<name>A0A6P5A0U4_BRABE</name>
<protein>
    <submittedName>
        <fullName evidence="5">Oncoprotein-induced transcript 3 protein-like</fullName>
    </submittedName>
</protein>
<evidence type="ECO:0000256" key="1">
    <source>
        <dbReference type="ARBA" id="ARBA00022729"/>
    </source>
</evidence>
<dbReference type="RefSeq" id="XP_019636817.1">
    <property type="nucleotide sequence ID" value="XM_019781258.1"/>
</dbReference>
<dbReference type="Pfam" id="PF23283">
    <property type="entry name" value="D8C_UMOD"/>
    <property type="match status" value="1"/>
</dbReference>
<keyword evidence="1" id="KW-0732">Signal</keyword>
<feature type="domain" description="UMOD/GP2/OIT3-like D8C" evidence="3">
    <location>
        <begin position="48"/>
        <end position="124"/>
    </location>
</feature>
<sequence>MEIQLGPCSDYIVLNEASRNVQNKAKADGCDSGFAGEWYRFMEPAGTVMPTEAPPESHRCGTHAPMWMNGQHPTRADGAVSRKACAYWDGNTCTWSTTIHVLACPHGYFVYKLPKSPACSLVYCGSSVLSE</sequence>
<dbReference type="PANTHER" id="PTHR36191">
    <property type="entry name" value="ENDO/EXONUCLEASE/PHOSPHATASE DOMAIN-CONTAINING PROTEIN-RELATED"/>
    <property type="match status" value="1"/>
</dbReference>
<reference evidence="5" key="1">
    <citation type="submission" date="2025-08" db="UniProtKB">
        <authorList>
            <consortium name="RefSeq"/>
        </authorList>
    </citation>
    <scope>IDENTIFICATION</scope>
    <source>
        <tissue evidence="5">Gonad</tissue>
    </source>
</reference>
<dbReference type="KEGG" id="bbel:109479302"/>
<dbReference type="AlphaFoldDB" id="A0A6P5A0U4"/>
<dbReference type="InterPro" id="IPR057774">
    <property type="entry name" value="D8C_UMOD/GP2/OIT3-like"/>
</dbReference>
<dbReference type="PANTHER" id="PTHR36191:SF4">
    <property type="entry name" value="VWFD DOMAIN-CONTAINING PROTEIN"/>
    <property type="match status" value="1"/>
</dbReference>
<dbReference type="Proteomes" id="UP000515135">
    <property type="component" value="Unplaced"/>
</dbReference>
<dbReference type="OrthoDB" id="5963120at2759"/>
<dbReference type="GeneID" id="109479302"/>
<organism evidence="4 5">
    <name type="scientific">Branchiostoma belcheri</name>
    <name type="common">Amphioxus</name>
    <dbReference type="NCBI Taxonomy" id="7741"/>
    <lineage>
        <taxon>Eukaryota</taxon>
        <taxon>Metazoa</taxon>
        <taxon>Chordata</taxon>
        <taxon>Cephalochordata</taxon>
        <taxon>Leptocardii</taxon>
        <taxon>Amphioxiformes</taxon>
        <taxon>Branchiostomatidae</taxon>
        <taxon>Branchiostoma</taxon>
    </lineage>
</organism>